<dbReference type="EMBL" id="CP019343">
    <property type="protein sequence ID" value="ARN73165.1"/>
    <property type="molecule type" value="Genomic_DNA"/>
</dbReference>
<proteinExistence type="predicted"/>
<protein>
    <submittedName>
        <fullName evidence="1">Uncharacterized protein</fullName>
    </submittedName>
</protein>
<sequence>MDTLASKLSNKTLDQIVEHFDLNEVKGTAGGDFLPLVAESFGGLPVGGLRVWDGGDGPIKKMVYIGVAVDPIGMDSHMIFAFTQPDSLVPNFTLDSVFSTLPPGMDPIMPEGGETYAFHLDLLPAVDLGVNLPYMEKCFIPLTDTQSKCKEFDGIIPALLSSAQNAIMSPWMLAQRSDTDAYNGIVFESAQTYLDHWISLVDNGLDDIADKVVSTDPATREQQNRALIFSRELDPVWQKIDMMVGAETSDYMITVLRNQEIEQPR</sequence>
<name>A0A1X9NB73_9GAMM</name>
<gene>
    <name evidence="1" type="ORF">BST96_03015</name>
</gene>
<dbReference type="STRING" id="716816.BST96_03015"/>
<reference evidence="1 2" key="1">
    <citation type="submission" date="2016-11" db="EMBL/GenBank/DDBJ databases">
        <title>Trade-off between light-utilization and light-protection in marine flavobacteria.</title>
        <authorList>
            <person name="Kumagai Y."/>
        </authorList>
    </citation>
    <scope>NUCLEOTIDE SEQUENCE [LARGE SCALE GENOMIC DNA]</scope>
    <source>
        <strain evidence="1 2">NBRC 107125</strain>
    </source>
</reference>
<dbReference type="KEGG" id="osg:BST96_03015"/>
<dbReference type="AlphaFoldDB" id="A0A1X9NB73"/>
<dbReference type="OrthoDB" id="3285699at2"/>
<evidence type="ECO:0000313" key="1">
    <source>
        <dbReference type="EMBL" id="ARN73165.1"/>
    </source>
</evidence>
<accession>A0A1X9NB73</accession>
<dbReference type="Proteomes" id="UP000193450">
    <property type="component" value="Chromosome"/>
</dbReference>
<dbReference type="RefSeq" id="WP_085757266.1">
    <property type="nucleotide sequence ID" value="NZ_CP019343.1"/>
</dbReference>
<organism evidence="1 2">
    <name type="scientific">Oceanicoccus sagamiensis</name>
    <dbReference type="NCBI Taxonomy" id="716816"/>
    <lineage>
        <taxon>Bacteria</taxon>
        <taxon>Pseudomonadati</taxon>
        <taxon>Pseudomonadota</taxon>
        <taxon>Gammaproteobacteria</taxon>
        <taxon>Cellvibrionales</taxon>
        <taxon>Spongiibacteraceae</taxon>
        <taxon>Oceanicoccus</taxon>
    </lineage>
</organism>
<evidence type="ECO:0000313" key="2">
    <source>
        <dbReference type="Proteomes" id="UP000193450"/>
    </source>
</evidence>
<keyword evidence="2" id="KW-1185">Reference proteome</keyword>
<dbReference type="Gene3D" id="3.40.1500.20">
    <property type="match status" value="1"/>
</dbReference>